<dbReference type="EMBL" id="JAPFFF010000008">
    <property type="protein sequence ID" value="KAK8884989.1"/>
    <property type="molecule type" value="Genomic_DNA"/>
</dbReference>
<proteinExistence type="predicted"/>
<evidence type="ECO:0000313" key="2">
    <source>
        <dbReference type="Proteomes" id="UP001470230"/>
    </source>
</evidence>
<reference evidence="1 2" key="1">
    <citation type="submission" date="2024-04" db="EMBL/GenBank/DDBJ databases">
        <title>Tritrichomonas musculus Genome.</title>
        <authorList>
            <person name="Alves-Ferreira E."/>
            <person name="Grigg M."/>
            <person name="Lorenzi H."/>
            <person name="Galac M."/>
        </authorList>
    </citation>
    <scope>NUCLEOTIDE SEQUENCE [LARGE SCALE GENOMIC DNA]</scope>
    <source>
        <strain evidence="1 2">EAF2021</strain>
    </source>
</reference>
<comment type="caution">
    <text evidence="1">The sequence shown here is derived from an EMBL/GenBank/DDBJ whole genome shotgun (WGS) entry which is preliminary data.</text>
</comment>
<organism evidence="1 2">
    <name type="scientific">Tritrichomonas musculus</name>
    <dbReference type="NCBI Taxonomy" id="1915356"/>
    <lineage>
        <taxon>Eukaryota</taxon>
        <taxon>Metamonada</taxon>
        <taxon>Parabasalia</taxon>
        <taxon>Tritrichomonadida</taxon>
        <taxon>Tritrichomonadidae</taxon>
        <taxon>Tritrichomonas</taxon>
    </lineage>
</organism>
<gene>
    <name evidence="1" type="ORF">M9Y10_044117</name>
</gene>
<accession>A0ABR2K1L4</accession>
<protein>
    <submittedName>
        <fullName evidence="1">Uncharacterized protein</fullName>
    </submittedName>
</protein>
<dbReference type="Proteomes" id="UP001470230">
    <property type="component" value="Unassembled WGS sequence"/>
</dbReference>
<sequence length="170" mass="19235">MNGPIEFGTDSISFSRMPLQINNSGTNSIAFNDMESRFSEFDIEPMNFNAFDGSLESRLNRELGICPQVSNDEVVIPTSPIPSSPNTQQIQKESTNQVFHNDMSSNSFMPPTHEDFMVSLKEKPMQRITPNQGCNVESLVLYPFRSVYDVEIAVQQMRAFEARRFGHTNS</sequence>
<evidence type="ECO:0000313" key="1">
    <source>
        <dbReference type="EMBL" id="KAK8884989.1"/>
    </source>
</evidence>
<keyword evidence="2" id="KW-1185">Reference proteome</keyword>
<name>A0ABR2K1L4_9EUKA</name>